<protein>
    <recommendedName>
        <fullName evidence="2">CCHC-type domain-containing protein</fullName>
    </recommendedName>
</protein>
<dbReference type="GO" id="GO:0008270">
    <property type="term" value="F:zinc ion binding"/>
    <property type="evidence" value="ECO:0007669"/>
    <property type="project" value="UniProtKB-KW"/>
</dbReference>
<dbReference type="InterPro" id="IPR001878">
    <property type="entry name" value="Znf_CCHC"/>
</dbReference>
<keyword evidence="1" id="KW-0862">Zinc</keyword>
<dbReference type="PROSITE" id="PS50158">
    <property type="entry name" value="ZF_CCHC"/>
    <property type="match status" value="1"/>
</dbReference>
<keyword evidence="1" id="KW-0863">Zinc-finger</keyword>
<dbReference type="SMART" id="SM00343">
    <property type="entry name" value="ZnF_C2HC"/>
    <property type="match status" value="1"/>
</dbReference>
<reference evidence="3" key="1">
    <citation type="journal article" date="2019" name="Sci. Rep.">
        <title>Draft genome of Tanacetum cinerariifolium, the natural source of mosquito coil.</title>
        <authorList>
            <person name="Yamashiro T."/>
            <person name="Shiraishi A."/>
            <person name="Satake H."/>
            <person name="Nakayama K."/>
        </authorList>
    </citation>
    <scope>NUCLEOTIDE SEQUENCE</scope>
</reference>
<dbReference type="Pfam" id="PF00098">
    <property type="entry name" value="zf-CCHC"/>
    <property type="match status" value="1"/>
</dbReference>
<dbReference type="SUPFAM" id="SSF57756">
    <property type="entry name" value="Retrovirus zinc finger-like domains"/>
    <property type="match status" value="1"/>
</dbReference>
<keyword evidence="1" id="KW-0479">Metal-binding</keyword>
<proteinExistence type="predicted"/>
<evidence type="ECO:0000259" key="2">
    <source>
        <dbReference type="PROSITE" id="PS50158"/>
    </source>
</evidence>
<dbReference type="AlphaFoldDB" id="A0A6L2LVQ0"/>
<accession>A0A6L2LVQ0</accession>
<feature type="domain" description="CCHC-type" evidence="2">
    <location>
        <begin position="188"/>
        <end position="203"/>
    </location>
</feature>
<name>A0A6L2LVQ0_TANCI</name>
<dbReference type="InterPro" id="IPR036875">
    <property type="entry name" value="Znf_CCHC_sf"/>
</dbReference>
<evidence type="ECO:0000256" key="1">
    <source>
        <dbReference type="PROSITE-ProRule" id="PRU00047"/>
    </source>
</evidence>
<evidence type="ECO:0000313" key="3">
    <source>
        <dbReference type="EMBL" id="GEU65708.1"/>
    </source>
</evidence>
<gene>
    <name evidence="3" type="ORF">Tci_037686</name>
</gene>
<dbReference type="EMBL" id="BKCJ010005252">
    <property type="protein sequence ID" value="GEU65708.1"/>
    <property type="molecule type" value="Genomic_DNA"/>
</dbReference>
<comment type="caution">
    <text evidence="3">The sequence shown here is derived from an EMBL/GenBank/DDBJ whole genome shotgun (WGS) entry which is preliminary data.</text>
</comment>
<sequence length="402" mass="45352">MLYDGNVIAKETNAISIVDSKETLMLEEESRSNIILKQNDPMVFENKVNTKPIDYIELNRLFEDFGEQEIDQDSAHMVAASKVSMLKPVNTANGVSTTSTQVNAAFATNIANLSDVVTCAFLASQPNSLQLAHKDLEQIHPYDIEDMNLRWQMEMLTVRARRFLKKTGRKLTVNGNENLGFDTSKLECYKCHKRGHFARECRSLRNQDFKNKESTRRTVHVEKHVSTALVSCDGLGGYDWSDQAEEGPNYTLMAYTSSTSDSKMSLLLSLYKSSKEKTKAVIKNTDASIIEEWVSDDEEKNVTQPKIVKKTVRPNIVNTARQVNIVHQKTTVNAARPISYLSTTVHSTVKRPIQKNTTFKKNINKRVNIVRSKTVNTARPKAVVNDVKRNHVNAVKAPACWV</sequence>
<dbReference type="GO" id="GO:0003676">
    <property type="term" value="F:nucleic acid binding"/>
    <property type="evidence" value="ECO:0007669"/>
    <property type="project" value="InterPro"/>
</dbReference>
<dbReference type="Gene3D" id="4.10.60.10">
    <property type="entry name" value="Zinc finger, CCHC-type"/>
    <property type="match status" value="1"/>
</dbReference>
<organism evidence="3">
    <name type="scientific">Tanacetum cinerariifolium</name>
    <name type="common">Dalmatian daisy</name>
    <name type="synonym">Chrysanthemum cinerariifolium</name>
    <dbReference type="NCBI Taxonomy" id="118510"/>
    <lineage>
        <taxon>Eukaryota</taxon>
        <taxon>Viridiplantae</taxon>
        <taxon>Streptophyta</taxon>
        <taxon>Embryophyta</taxon>
        <taxon>Tracheophyta</taxon>
        <taxon>Spermatophyta</taxon>
        <taxon>Magnoliopsida</taxon>
        <taxon>eudicotyledons</taxon>
        <taxon>Gunneridae</taxon>
        <taxon>Pentapetalae</taxon>
        <taxon>asterids</taxon>
        <taxon>campanulids</taxon>
        <taxon>Asterales</taxon>
        <taxon>Asteraceae</taxon>
        <taxon>Asteroideae</taxon>
        <taxon>Anthemideae</taxon>
        <taxon>Anthemidinae</taxon>
        <taxon>Tanacetum</taxon>
    </lineage>
</organism>